<evidence type="ECO:0000256" key="2">
    <source>
        <dbReference type="SAM" id="MobiDB-lite"/>
    </source>
</evidence>
<name>A0A1W6BV25_9BACT</name>
<reference evidence="3 4" key="1">
    <citation type="submission" date="2017-04" db="EMBL/GenBank/DDBJ databases">
        <title>Complete genome sequence of the Campylobacter cuniculorum type strain LMG24588.</title>
        <authorList>
            <person name="Miller W.G."/>
            <person name="Yee E."/>
            <person name="Revez J."/>
            <person name="Bono J.L."/>
            <person name="Rossi M."/>
        </authorList>
    </citation>
    <scope>NUCLEOTIDE SEQUENCE [LARGE SCALE GENOMIC DNA]</scope>
    <source>
        <strain evidence="3 4">LMG 24588</strain>
    </source>
</reference>
<feature type="coiled-coil region" evidence="1">
    <location>
        <begin position="377"/>
        <end position="418"/>
    </location>
</feature>
<protein>
    <submittedName>
        <fullName evidence="3">Uncharacterized protein</fullName>
    </submittedName>
</protein>
<evidence type="ECO:0000256" key="1">
    <source>
        <dbReference type="SAM" id="Coils"/>
    </source>
</evidence>
<keyword evidence="1" id="KW-0175">Coiled coil</keyword>
<evidence type="ECO:0000313" key="3">
    <source>
        <dbReference type="EMBL" id="ARJ55911.1"/>
    </source>
</evidence>
<proteinExistence type="predicted"/>
<dbReference type="STRING" id="1121267.CCUN_0256"/>
<sequence length="483" mass="55498">MNENVNAFREKLNDEALKSEFDSLLESLENEILSDENVNAFREKLNDEALKSEFDSLLESLKAEQNTQKDTAQPDLQESEKQKDPQSPHIEPLPQFQSPLIDTKEVEKREKKSFKDALSEALNDNVFWLEQIKMTLLSVNELYKNFEKLEQHYQYDFKSHELIKTQTQSLYDEALNIFSQLQTQNEALNEKIATHTQDLVQTKESLVQSQNQALALIEEIKHINKETKESAGEVIVFKNTIQEAINRLDEVIETNAALEQSITEGRELVQSAKDDLNNTIKQGQDDLNNTIKQGQDDLNNTIKQGQDDLNAVKENLETFKQEKINEIDAALNEIETRRDAAMNAFDNAKADYEHRLEDFAKRIDAYLPNDSDEQELLISANNALQSAQNALNALLDELMELYNQNAVLTHNAEDLKKNYDETYKHSLQIYNMKNDCISKLALCVETNALLESFKETLNDEALRFEFDALVRLILDNVKGEDNE</sequence>
<feature type="region of interest" description="Disordered" evidence="2">
    <location>
        <begin position="65"/>
        <end position="97"/>
    </location>
</feature>
<dbReference type="KEGG" id="ccun:CCUN_0256"/>
<organism evidence="3 4">
    <name type="scientific">Campylobacter cuniculorum DSM 23162 = LMG 24588</name>
    <dbReference type="NCBI Taxonomy" id="1121267"/>
    <lineage>
        <taxon>Bacteria</taxon>
        <taxon>Pseudomonadati</taxon>
        <taxon>Campylobacterota</taxon>
        <taxon>Epsilonproteobacteria</taxon>
        <taxon>Campylobacterales</taxon>
        <taxon>Campylobacteraceae</taxon>
        <taxon>Campylobacter</taxon>
    </lineage>
</organism>
<dbReference type="RefSeq" id="WP_027305024.1">
    <property type="nucleotide sequence ID" value="NZ_CP020867.1"/>
</dbReference>
<dbReference type="Proteomes" id="UP000192902">
    <property type="component" value="Chromosome"/>
</dbReference>
<feature type="compositionally biased region" description="Polar residues" evidence="2">
    <location>
        <begin position="65"/>
        <end position="76"/>
    </location>
</feature>
<gene>
    <name evidence="3" type="ORF">CCUN_0256</name>
</gene>
<dbReference type="AlphaFoldDB" id="A0A1W6BV25"/>
<accession>A0A1W6BV25</accession>
<dbReference type="EMBL" id="CP020867">
    <property type="protein sequence ID" value="ARJ55911.1"/>
    <property type="molecule type" value="Genomic_DNA"/>
</dbReference>
<feature type="coiled-coil region" evidence="1">
    <location>
        <begin position="171"/>
        <end position="351"/>
    </location>
</feature>
<evidence type="ECO:0000313" key="4">
    <source>
        <dbReference type="Proteomes" id="UP000192902"/>
    </source>
</evidence>